<protein>
    <submittedName>
        <fullName evidence="4">DNA methylase</fullName>
    </submittedName>
</protein>
<dbReference type="Proteomes" id="UP000234145">
    <property type="component" value="Unassembled WGS sequence"/>
</dbReference>
<comment type="caution">
    <text evidence="4">The sequence shown here is derived from an EMBL/GenBank/DDBJ whole genome shotgun (WGS) entry which is preliminary data.</text>
</comment>
<dbReference type="CDD" id="cd02440">
    <property type="entry name" value="AdoMet_MTases"/>
    <property type="match status" value="1"/>
</dbReference>
<evidence type="ECO:0000313" key="4">
    <source>
        <dbReference type="EMBL" id="PIZ15360.1"/>
    </source>
</evidence>
<dbReference type="Pfam" id="PF01555">
    <property type="entry name" value="N6_N4_Mtase"/>
    <property type="match status" value="2"/>
</dbReference>
<dbReference type="Gene3D" id="3.40.50.150">
    <property type="entry name" value="Vaccinia Virus protein VP39"/>
    <property type="match status" value="2"/>
</dbReference>
<evidence type="ECO:0000256" key="2">
    <source>
        <dbReference type="ARBA" id="ARBA00022679"/>
    </source>
</evidence>
<organism evidence="4 5">
    <name type="scientific">Candidatus Desantisbacteria bacterium CG_4_10_14_0_8_um_filter_39_17</name>
    <dbReference type="NCBI Taxonomy" id="1974542"/>
    <lineage>
        <taxon>Bacteria</taxon>
        <taxon>Candidatus Desantisiibacteriota</taxon>
    </lineage>
</organism>
<dbReference type="SUPFAM" id="SSF53335">
    <property type="entry name" value="S-adenosyl-L-methionine-dependent methyltransferases"/>
    <property type="match status" value="2"/>
</dbReference>
<keyword evidence="2" id="KW-0808">Transferase</keyword>
<evidence type="ECO:0000256" key="1">
    <source>
        <dbReference type="ARBA" id="ARBA00022603"/>
    </source>
</evidence>
<dbReference type="GO" id="GO:0003677">
    <property type="term" value="F:DNA binding"/>
    <property type="evidence" value="ECO:0007669"/>
    <property type="project" value="InterPro"/>
</dbReference>
<proteinExistence type="predicted"/>
<accession>A0A2H9PAE1</accession>
<feature type="domain" description="DNA methylase N-4/N-6" evidence="3">
    <location>
        <begin position="14"/>
        <end position="94"/>
    </location>
</feature>
<sequence length="233" mass="27277">MNGRNKKVLEPQIESTTLWDFPKQNYGDRPHGDNKFNGVTPAFVIWNLLQRHTKQGDLVVDPMCGSGTTIDVAKELDRKVIGYDIVPYRKDIIQNDARHIPLNDNSIDFVFIDSPYSDNVKYSDHPDCIGKISAEKEEFFDELEKVAKEVYRILKPNKVMAWLIGDHWRKKSGFIPVGFKMYQRLCNYFETVDIICVARRNQTSNTNIWHKRAIEFNFYLRGFKHLFIMKKPT</sequence>
<feature type="domain" description="DNA methylase N-4/N-6" evidence="3">
    <location>
        <begin position="107"/>
        <end position="208"/>
    </location>
</feature>
<reference evidence="5" key="1">
    <citation type="submission" date="2017-09" db="EMBL/GenBank/DDBJ databases">
        <title>Depth-based differentiation of microbial function through sediment-hosted aquifers and enrichment of novel symbionts in the deep terrestrial subsurface.</title>
        <authorList>
            <person name="Probst A.J."/>
            <person name="Ladd B."/>
            <person name="Jarett J.K."/>
            <person name="Geller-Mcgrath D.E."/>
            <person name="Sieber C.M.K."/>
            <person name="Emerson J.B."/>
            <person name="Anantharaman K."/>
            <person name="Thomas B.C."/>
            <person name="Malmstrom R."/>
            <person name="Stieglmeier M."/>
            <person name="Klingl A."/>
            <person name="Woyke T."/>
            <person name="Ryan C.M."/>
            <person name="Banfield J.F."/>
        </authorList>
    </citation>
    <scope>NUCLEOTIDE SEQUENCE [LARGE SCALE GENOMIC DNA]</scope>
</reference>
<dbReference type="AlphaFoldDB" id="A0A2H9PAE1"/>
<dbReference type="InterPro" id="IPR002941">
    <property type="entry name" value="DNA_methylase_N4/N6"/>
</dbReference>
<name>A0A2H9PAE1_9BACT</name>
<evidence type="ECO:0000313" key="5">
    <source>
        <dbReference type="Proteomes" id="UP000234145"/>
    </source>
</evidence>
<dbReference type="GO" id="GO:0008170">
    <property type="term" value="F:N-methyltransferase activity"/>
    <property type="evidence" value="ECO:0007669"/>
    <property type="project" value="InterPro"/>
</dbReference>
<dbReference type="EMBL" id="PFMS01000093">
    <property type="protein sequence ID" value="PIZ15360.1"/>
    <property type="molecule type" value="Genomic_DNA"/>
</dbReference>
<gene>
    <name evidence="4" type="ORF">COY51_05445</name>
</gene>
<keyword evidence="1 4" id="KW-0489">Methyltransferase</keyword>
<dbReference type="InterPro" id="IPR029063">
    <property type="entry name" value="SAM-dependent_MTases_sf"/>
</dbReference>
<evidence type="ECO:0000259" key="3">
    <source>
        <dbReference type="Pfam" id="PF01555"/>
    </source>
</evidence>
<dbReference type="GO" id="GO:0032259">
    <property type="term" value="P:methylation"/>
    <property type="evidence" value="ECO:0007669"/>
    <property type="project" value="UniProtKB-KW"/>
</dbReference>